<proteinExistence type="predicted"/>
<dbReference type="PIRSF" id="PIRSF028177">
    <property type="entry name" value="Polyketide_synth_Omtfrase_TcmP"/>
    <property type="match status" value="1"/>
</dbReference>
<dbReference type="InterPro" id="IPR007213">
    <property type="entry name" value="Ppm1/Ppm2/Tcmp"/>
</dbReference>
<dbReference type="EMBL" id="CP009455">
    <property type="protein sequence ID" value="AIR90745.1"/>
    <property type="molecule type" value="Genomic_DNA"/>
</dbReference>
<dbReference type="RefSeq" id="WP_038413377.1">
    <property type="nucleotide sequence ID" value="NZ_CP009455.1"/>
</dbReference>
<dbReference type="KEGG" id="psw:LK03_16345"/>
<sequence>MNAAVDLERLSPGLQGVPETMLLTIWTRSAYSDGPHSLLNDPLLMALMQRIDYDFRGRFGPPTPVHAVRSRYADERIHAFLAREPEGSVVVLGEGLETQFWRVAHPRVQWYSVDLAESIGIRQRLLPAHERNHLIACSALDDQWLDQVAQQIRGPVFISAAGLLMYFTEAQVLALLEKITRRFGRGEAFFDTIPPWFSRKTLRGWKLSTGYTAPPMPFGMPLGRVPSFVKQVPGLRLLSCPTFAQPYPRYMRLFALLSHIGYLRRRFAPGLIHCAFDSGN</sequence>
<evidence type="ECO:0000313" key="3">
    <source>
        <dbReference type="EMBL" id="AIR90745.1"/>
    </source>
</evidence>
<reference evidence="3 4" key="1">
    <citation type="submission" date="2014-09" db="EMBL/GenBank/DDBJ databases">
        <authorList>
            <person name="Chan K.-G."/>
        </authorList>
    </citation>
    <scope>NUCLEOTIDE SEQUENCE [LARGE SCALE GENOMIC DNA]</scope>
    <source>
        <strain evidence="3 4">ND07</strain>
    </source>
</reference>
<dbReference type="Pfam" id="PF04072">
    <property type="entry name" value="LCM"/>
    <property type="match status" value="1"/>
</dbReference>
<dbReference type="InterPro" id="IPR016874">
    <property type="entry name" value="TcmP-like"/>
</dbReference>
<keyword evidence="2" id="KW-0808">Transferase</keyword>
<dbReference type="eggNOG" id="COG3315">
    <property type="taxonomic scope" value="Bacteria"/>
</dbReference>
<dbReference type="Proteomes" id="UP000029493">
    <property type="component" value="Chromosome"/>
</dbReference>
<dbReference type="OrthoDB" id="9800233at2"/>
<evidence type="ECO:0000256" key="2">
    <source>
        <dbReference type="ARBA" id="ARBA00022679"/>
    </source>
</evidence>
<dbReference type="GO" id="GO:0032259">
    <property type="term" value="P:methylation"/>
    <property type="evidence" value="ECO:0007669"/>
    <property type="project" value="UniProtKB-KW"/>
</dbReference>
<dbReference type="GO" id="GO:0008168">
    <property type="term" value="F:methyltransferase activity"/>
    <property type="evidence" value="ECO:0007669"/>
    <property type="project" value="UniProtKB-KW"/>
</dbReference>
<dbReference type="PANTHER" id="PTHR43619">
    <property type="entry name" value="S-ADENOSYL-L-METHIONINE-DEPENDENT METHYLTRANSFERASE YKTD-RELATED"/>
    <property type="match status" value="1"/>
</dbReference>
<dbReference type="InterPro" id="IPR029063">
    <property type="entry name" value="SAM-dependent_MTases_sf"/>
</dbReference>
<gene>
    <name evidence="3" type="ORF">LK03_16345</name>
</gene>
<keyword evidence="1" id="KW-0489">Methyltransferase</keyword>
<dbReference type="STRING" id="157783.LK03_16345"/>
<dbReference type="PANTHER" id="PTHR43619:SF2">
    <property type="entry name" value="S-ADENOSYL-L-METHIONINE-DEPENDENT METHYLTRANSFERASES SUPERFAMILY PROTEIN"/>
    <property type="match status" value="1"/>
</dbReference>
<dbReference type="SUPFAM" id="SSF53335">
    <property type="entry name" value="S-adenosyl-L-methionine-dependent methyltransferases"/>
    <property type="match status" value="1"/>
</dbReference>
<protein>
    <recommendedName>
        <fullName evidence="5">Methyltransferase</fullName>
    </recommendedName>
</protein>
<organism evidence="3 4">
    <name type="scientific">Pseudomonas cremoricolorata</name>
    <dbReference type="NCBI Taxonomy" id="157783"/>
    <lineage>
        <taxon>Bacteria</taxon>
        <taxon>Pseudomonadati</taxon>
        <taxon>Pseudomonadota</taxon>
        <taxon>Gammaproteobacteria</taxon>
        <taxon>Pseudomonadales</taxon>
        <taxon>Pseudomonadaceae</taxon>
        <taxon>Pseudomonas</taxon>
    </lineage>
</organism>
<evidence type="ECO:0000256" key="1">
    <source>
        <dbReference type="ARBA" id="ARBA00022603"/>
    </source>
</evidence>
<dbReference type="Gene3D" id="3.40.50.150">
    <property type="entry name" value="Vaccinia Virus protein VP39"/>
    <property type="match status" value="1"/>
</dbReference>
<accession>A0A089WN93</accession>
<dbReference type="AlphaFoldDB" id="A0A089WN93"/>
<name>A0A089WN93_9PSED</name>
<evidence type="ECO:0008006" key="5">
    <source>
        <dbReference type="Google" id="ProtNLM"/>
    </source>
</evidence>
<evidence type="ECO:0000313" key="4">
    <source>
        <dbReference type="Proteomes" id="UP000029493"/>
    </source>
</evidence>
<keyword evidence="4" id="KW-1185">Reference proteome</keyword>